<dbReference type="NCBIfam" id="NF038083">
    <property type="entry name" value="CU044_5270_fam"/>
    <property type="match status" value="1"/>
</dbReference>
<dbReference type="RefSeq" id="WP_184869908.1">
    <property type="nucleotide sequence ID" value="NZ_BAAAWY010000043.1"/>
</dbReference>
<organism evidence="2 3">
    <name type="scientific">Kutzneria kofuensis</name>
    <dbReference type="NCBI Taxonomy" id="103725"/>
    <lineage>
        <taxon>Bacteria</taxon>
        <taxon>Bacillati</taxon>
        <taxon>Actinomycetota</taxon>
        <taxon>Actinomycetes</taxon>
        <taxon>Pseudonocardiales</taxon>
        <taxon>Pseudonocardiaceae</taxon>
        <taxon>Kutzneria</taxon>
    </lineage>
</organism>
<comment type="caution">
    <text evidence="2">The sequence shown here is derived from an EMBL/GenBank/DDBJ whole genome shotgun (WGS) entry which is preliminary data.</text>
</comment>
<keyword evidence="3" id="KW-1185">Reference proteome</keyword>
<evidence type="ECO:0000256" key="1">
    <source>
        <dbReference type="SAM" id="MobiDB-lite"/>
    </source>
</evidence>
<reference evidence="2 3" key="1">
    <citation type="submission" date="2020-08" db="EMBL/GenBank/DDBJ databases">
        <title>Sequencing the genomes of 1000 actinobacteria strains.</title>
        <authorList>
            <person name="Klenk H.-P."/>
        </authorList>
    </citation>
    <scope>NUCLEOTIDE SEQUENCE [LARGE SCALE GENOMIC DNA]</scope>
    <source>
        <strain evidence="2 3">DSM 43851</strain>
    </source>
</reference>
<protein>
    <recommendedName>
        <fullName evidence="4">CU044_5270 family protein</fullName>
    </recommendedName>
</protein>
<name>A0A7W9NL90_9PSEU</name>
<dbReference type="EMBL" id="JACHIR010000003">
    <property type="protein sequence ID" value="MBB5897427.1"/>
    <property type="molecule type" value="Genomic_DNA"/>
</dbReference>
<accession>A0A7W9NL90</accession>
<dbReference type="Proteomes" id="UP000585638">
    <property type="component" value="Unassembled WGS sequence"/>
</dbReference>
<dbReference type="InterPro" id="IPR047789">
    <property type="entry name" value="CU044_5270-like"/>
</dbReference>
<evidence type="ECO:0008006" key="4">
    <source>
        <dbReference type="Google" id="ProtNLM"/>
    </source>
</evidence>
<dbReference type="AlphaFoldDB" id="A0A7W9NL90"/>
<evidence type="ECO:0000313" key="3">
    <source>
        <dbReference type="Proteomes" id="UP000585638"/>
    </source>
</evidence>
<evidence type="ECO:0000313" key="2">
    <source>
        <dbReference type="EMBL" id="MBB5897427.1"/>
    </source>
</evidence>
<sequence>MTADRLDEALDRLHQAQRTEEPDLGAIRARVLAAADRPPRRTRPVLWLAAAAALALLAASQVVPRPVAREPKISLASASAFLDAAADRQADEPIKPGQYRYVVTHSFDSVSQQLSATTGYSYLVEHRQQLWIPADPQQQWVMRREVPETTPMWLGGSIPQAQTSPPEPDRTAKGEWRADCGAFFPSANGKRPCEDPTDSESQAFYRNLPRDPQQLLAFLATHGSTPLARFRYATRVLVDGLMPADLRAAWYRAMAMIPGVRITADQATVDGRVGVAIGLADSEEHDDVIIDGSSGRFIGLRQLVGEHSQDFPWLAPGTLLESSAVTTTTVNGIG</sequence>
<gene>
    <name evidence="2" type="ORF">BJ998_008686</name>
</gene>
<feature type="region of interest" description="Disordered" evidence="1">
    <location>
        <begin position="154"/>
        <end position="173"/>
    </location>
</feature>
<proteinExistence type="predicted"/>